<gene>
    <name evidence="8" type="ORF">I6H47_07165</name>
</gene>
<keyword evidence="3 6" id="KW-1133">Transmembrane helix</keyword>
<dbReference type="Pfam" id="PF07690">
    <property type="entry name" value="MFS_1"/>
    <property type="match status" value="1"/>
</dbReference>
<feature type="transmembrane region" description="Helical" evidence="6">
    <location>
        <begin position="239"/>
        <end position="258"/>
    </location>
</feature>
<comment type="subcellular location">
    <subcellularLocation>
        <location evidence="1">Cell membrane</location>
        <topology evidence="1">Multi-pass membrane protein</topology>
    </subcellularLocation>
</comment>
<dbReference type="SUPFAM" id="SSF103473">
    <property type="entry name" value="MFS general substrate transporter"/>
    <property type="match status" value="1"/>
</dbReference>
<feature type="transmembrane region" description="Helical" evidence="6">
    <location>
        <begin position="207"/>
        <end position="227"/>
    </location>
</feature>
<feature type="transmembrane region" description="Helical" evidence="6">
    <location>
        <begin position="448"/>
        <end position="468"/>
    </location>
</feature>
<feature type="transmembrane region" description="Helical" evidence="6">
    <location>
        <begin position="83"/>
        <end position="103"/>
    </location>
</feature>
<dbReference type="PROSITE" id="PS50850">
    <property type="entry name" value="MFS"/>
    <property type="match status" value="1"/>
</dbReference>
<evidence type="ECO:0000256" key="6">
    <source>
        <dbReference type="SAM" id="Phobius"/>
    </source>
</evidence>
<feature type="transmembrane region" description="Helical" evidence="6">
    <location>
        <begin position="115"/>
        <end position="142"/>
    </location>
</feature>
<feature type="domain" description="Major facilitator superfamily (MFS) profile" evidence="7">
    <location>
        <begin position="49"/>
        <end position="500"/>
    </location>
</feature>
<dbReference type="PANTHER" id="PTHR42718">
    <property type="entry name" value="MAJOR FACILITATOR SUPERFAMILY MULTIDRUG TRANSPORTER MFSC"/>
    <property type="match status" value="1"/>
</dbReference>
<dbReference type="CDD" id="cd17321">
    <property type="entry name" value="MFS_MMR_MDR_like"/>
    <property type="match status" value="1"/>
</dbReference>
<feature type="compositionally biased region" description="Low complexity" evidence="5">
    <location>
        <begin position="21"/>
        <end position="44"/>
    </location>
</feature>
<proteinExistence type="predicted"/>
<feature type="region of interest" description="Disordered" evidence="5">
    <location>
        <begin position="1"/>
        <end position="46"/>
    </location>
</feature>
<dbReference type="InterPro" id="IPR011701">
    <property type="entry name" value="MFS"/>
</dbReference>
<dbReference type="Gene3D" id="1.20.1720.10">
    <property type="entry name" value="Multidrug resistance protein D"/>
    <property type="match status" value="1"/>
</dbReference>
<accession>A0A7T4DJQ3</accession>
<dbReference type="GO" id="GO:0022857">
    <property type="term" value="F:transmembrane transporter activity"/>
    <property type="evidence" value="ECO:0007669"/>
    <property type="project" value="InterPro"/>
</dbReference>
<feature type="transmembrane region" description="Helical" evidence="6">
    <location>
        <begin position="148"/>
        <end position="169"/>
    </location>
</feature>
<dbReference type="InterPro" id="IPR036259">
    <property type="entry name" value="MFS_trans_sf"/>
</dbReference>
<keyword evidence="4 6" id="KW-0472">Membrane</keyword>
<dbReference type="EMBL" id="CP065989">
    <property type="protein sequence ID" value="QQB15695.1"/>
    <property type="molecule type" value="Genomic_DNA"/>
</dbReference>
<evidence type="ECO:0000256" key="1">
    <source>
        <dbReference type="ARBA" id="ARBA00004651"/>
    </source>
</evidence>
<dbReference type="Proteomes" id="UP000595374">
    <property type="component" value="Chromosome"/>
</dbReference>
<feature type="transmembrane region" description="Helical" evidence="6">
    <location>
        <begin position="264"/>
        <end position="285"/>
    </location>
</feature>
<dbReference type="InterPro" id="IPR020846">
    <property type="entry name" value="MFS_dom"/>
</dbReference>
<feature type="transmembrane region" description="Helical" evidence="6">
    <location>
        <begin position="341"/>
        <end position="362"/>
    </location>
</feature>
<evidence type="ECO:0000256" key="3">
    <source>
        <dbReference type="ARBA" id="ARBA00022989"/>
    </source>
</evidence>
<feature type="transmembrane region" description="Helical" evidence="6">
    <location>
        <begin position="176"/>
        <end position="201"/>
    </location>
</feature>
<feature type="transmembrane region" description="Helical" evidence="6">
    <location>
        <begin position="402"/>
        <end position="427"/>
    </location>
</feature>
<feature type="transmembrane region" description="Helical" evidence="6">
    <location>
        <begin position="474"/>
        <end position="496"/>
    </location>
</feature>
<feature type="transmembrane region" description="Helical" evidence="6">
    <location>
        <begin position="306"/>
        <end position="329"/>
    </location>
</feature>
<evidence type="ECO:0000256" key="5">
    <source>
        <dbReference type="SAM" id="MobiDB-lite"/>
    </source>
</evidence>
<evidence type="ECO:0000313" key="8">
    <source>
        <dbReference type="EMBL" id="QQB15695.1"/>
    </source>
</evidence>
<sequence>MRISPGAATAESSAPVHNDNPAEATAPTASSTQPPSRPQPTATSESEATLWPLHVGAFLATYMFSVSNIAIPAVKADLGAGDSASALVVGLFSASFAAGLILSGRIGDRFGRRRLFTIGTAALVIVSLAVGLAPTTGALLVARTGQGLAAALMMPQILASIQHALAGAARLRAISLFGAFSGVGTVSGQVIGGGLISLFGAAWGWRAAFLSCAVVALAAFLGSLRLTESRTPHPVPLDLRGAGLLGIGMLCLVIGLALGPVTGWLPLPVILLVTAVLALGAFVAWQARAEATDRHPLIPPQVVRMPAAWVGMVMSFVFFGGFGTFMYNFAQTSQTGHHDPAYISGLTLGLFAAAFLLTSLAVPRVVRRLTGPGTMLLGTLLQVIGLLGVAWAAAAAGEAFNLWIQLPSIFLGVGQALQFGPLVGTVVSAVPDRVAGLSGGLIATMQQAGIAVGVALLGALFHAVAAGFGFDTAFAVASLAQIGMSVIFGIGALVLLREARRTITA</sequence>
<dbReference type="Gene3D" id="1.20.1250.20">
    <property type="entry name" value="MFS general substrate transporter like domains"/>
    <property type="match status" value="1"/>
</dbReference>
<reference evidence="8 9" key="1">
    <citation type="submission" date="2020-12" db="EMBL/GenBank/DDBJ databases">
        <title>FDA dAtabase for Regulatory Grade micrObial Sequences (FDA-ARGOS): Supporting development and validation of Infectious Disease Dx tests.</title>
        <authorList>
            <person name="Sproer C."/>
            <person name="Gronow S."/>
            <person name="Severitt S."/>
            <person name="Schroder I."/>
            <person name="Tallon L."/>
            <person name="Sadzewicz L."/>
            <person name="Zhao X."/>
            <person name="Boylan J."/>
            <person name="Ott S."/>
            <person name="Bowen H."/>
            <person name="Vavikolanu K."/>
            <person name="Mehta A."/>
            <person name="Aluvathingal J."/>
            <person name="Nadendla S."/>
            <person name="Lowell S."/>
            <person name="Myers T."/>
            <person name="Yan Y."/>
            <person name="Sichtig H."/>
        </authorList>
    </citation>
    <scope>NUCLEOTIDE SEQUENCE [LARGE SCALE GENOMIC DNA]</scope>
    <source>
        <strain evidence="8 9">FDAARGOS_990</strain>
    </source>
</reference>
<keyword evidence="2 6" id="KW-0812">Transmembrane</keyword>
<dbReference type="GO" id="GO:0005886">
    <property type="term" value="C:plasma membrane"/>
    <property type="evidence" value="ECO:0007669"/>
    <property type="project" value="UniProtKB-SubCell"/>
</dbReference>
<organism evidence="8 9">
    <name type="scientific">Brevibacterium casei</name>
    <dbReference type="NCBI Taxonomy" id="33889"/>
    <lineage>
        <taxon>Bacteria</taxon>
        <taxon>Bacillati</taxon>
        <taxon>Actinomycetota</taxon>
        <taxon>Actinomycetes</taxon>
        <taxon>Micrococcales</taxon>
        <taxon>Brevibacteriaceae</taxon>
        <taxon>Brevibacterium</taxon>
    </lineage>
</organism>
<protein>
    <submittedName>
        <fullName evidence="8">MFS transporter</fullName>
    </submittedName>
</protein>
<evidence type="ECO:0000256" key="4">
    <source>
        <dbReference type="ARBA" id="ARBA00023136"/>
    </source>
</evidence>
<dbReference type="RefSeq" id="WP_198500636.1">
    <property type="nucleotide sequence ID" value="NZ_CP065989.1"/>
</dbReference>
<evidence type="ECO:0000259" key="7">
    <source>
        <dbReference type="PROSITE" id="PS50850"/>
    </source>
</evidence>
<name>A0A7T4DJQ3_9MICO</name>
<feature type="transmembrane region" description="Helical" evidence="6">
    <location>
        <begin position="374"/>
        <end position="396"/>
    </location>
</feature>
<evidence type="ECO:0000313" key="9">
    <source>
        <dbReference type="Proteomes" id="UP000595374"/>
    </source>
</evidence>
<dbReference type="PANTHER" id="PTHR42718:SF39">
    <property type="entry name" value="ACTINORHODIN TRANSPORTER-RELATED"/>
    <property type="match status" value="1"/>
</dbReference>
<evidence type="ECO:0000256" key="2">
    <source>
        <dbReference type="ARBA" id="ARBA00022692"/>
    </source>
</evidence>
<feature type="transmembrane region" description="Helical" evidence="6">
    <location>
        <begin position="50"/>
        <end position="71"/>
    </location>
</feature>
<dbReference type="AlphaFoldDB" id="A0A7T4DJQ3"/>